<evidence type="ECO:0000313" key="10">
    <source>
        <dbReference type="Proteomes" id="UP000502681"/>
    </source>
</evidence>
<dbReference type="EMBL" id="CP038498">
    <property type="protein sequence ID" value="QJA22614.1"/>
    <property type="molecule type" value="Genomic_DNA"/>
</dbReference>
<comment type="similarity">
    <text evidence="2">Belongs to the ABC transporter superfamily.</text>
</comment>
<keyword evidence="3" id="KW-0813">Transport</keyword>
<dbReference type="SMART" id="SM00382">
    <property type="entry name" value="AAA"/>
    <property type="match status" value="1"/>
</dbReference>
<dbReference type="Gene3D" id="3.40.50.300">
    <property type="entry name" value="P-loop containing nucleotide triphosphate hydrolases"/>
    <property type="match status" value="1"/>
</dbReference>
<dbReference type="InterPro" id="IPR003593">
    <property type="entry name" value="AAA+_ATPase"/>
</dbReference>
<evidence type="ECO:0000256" key="6">
    <source>
        <dbReference type="ARBA" id="ARBA00022840"/>
    </source>
</evidence>
<gene>
    <name evidence="9" type="ORF">E2566_21715</name>
</gene>
<dbReference type="PROSITE" id="PS50893">
    <property type="entry name" value="ABC_TRANSPORTER_2"/>
    <property type="match status" value="1"/>
</dbReference>
<dbReference type="Proteomes" id="UP000502681">
    <property type="component" value="Chromosome"/>
</dbReference>
<keyword evidence="6 9" id="KW-0067">ATP-binding</keyword>
<evidence type="ECO:0000256" key="2">
    <source>
        <dbReference type="ARBA" id="ARBA00005417"/>
    </source>
</evidence>
<dbReference type="RefSeq" id="WP_107168715.1">
    <property type="nucleotide sequence ID" value="NZ_CP038498.1"/>
</dbReference>
<organism evidence="9 10">
    <name type="scientific">Pectobacterium punjabense</name>
    <dbReference type="NCBI Taxonomy" id="2108399"/>
    <lineage>
        <taxon>Bacteria</taxon>
        <taxon>Pseudomonadati</taxon>
        <taxon>Pseudomonadota</taxon>
        <taxon>Gammaproteobacteria</taxon>
        <taxon>Enterobacterales</taxon>
        <taxon>Pectobacteriaceae</taxon>
        <taxon>Pectobacterium</taxon>
    </lineage>
</organism>
<keyword evidence="7" id="KW-0472">Membrane</keyword>
<dbReference type="InterPro" id="IPR027417">
    <property type="entry name" value="P-loop_NTPase"/>
</dbReference>
<dbReference type="InterPro" id="IPR003439">
    <property type="entry name" value="ABC_transporter-like_ATP-bd"/>
</dbReference>
<evidence type="ECO:0000256" key="4">
    <source>
        <dbReference type="ARBA" id="ARBA00022475"/>
    </source>
</evidence>
<dbReference type="PANTHER" id="PTHR43166:SF35">
    <property type="entry name" value="L-CYSTINE IMPORT ATP-BINDING PROTEIN TCYN"/>
    <property type="match status" value="1"/>
</dbReference>
<dbReference type="CDD" id="cd03262">
    <property type="entry name" value="ABC_HisP_GlnQ"/>
    <property type="match status" value="1"/>
</dbReference>
<dbReference type="GO" id="GO:0005524">
    <property type="term" value="F:ATP binding"/>
    <property type="evidence" value="ECO:0007669"/>
    <property type="project" value="UniProtKB-KW"/>
</dbReference>
<dbReference type="SUPFAM" id="SSF52540">
    <property type="entry name" value="P-loop containing nucleoside triphosphate hydrolases"/>
    <property type="match status" value="1"/>
</dbReference>
<dbReference type="InterPro" id="IPR030679">
    <property type="entry name" value="ABC_ATPase_HisP-typ"/>
</dbReference>
<evidence type="ECO:0000256" key="5">
    <source>
        <dbReference type="ARBA" id="ARBA00022741"/>
    </source>
</evidence>
<name>A0ABX6L8S1_9GAMM</name>
<dbReference type="PANTHER" id="PTHR43166">
    <property type="entry name" value="AMINO ACID IMPORT ATP-BINDING PROTEIN"/>
    <property type="match status" value="1"/>
</dbReference>
<sequence length="254" mass="28132">MTDSRDAILRVSHLSKHYGAISVLHDISLQARKGDVVSLLGRSGSGKSTLLRCLNFLELADTGNISLLDETISLSPSCDPRHLSAAITRLRRRIGMVFQNYRLWPHLTLLQNITEVPTQLWHTPKQVAIEQAEHLLQRVGLYQRKHHYPSQLSGGQQQRGAIARALAVNPEILLLDEPTSALDPELVGEVLAVIRSLAQEGRTMVIVTHEIAFAREVSDQILFLHQGRIDTQGSPDALFSGGGSDRFNTFIQAL</sequence>
<keyword evidence="10" id="KW-1185">Reference proteome</keyword>
<comment type="subcellular location">
    <subcellularLocation>
        <location evidence="1">Cell inner membrane</location>
        <topology evidence="1">Peripheral membrane protein</topology>
    </subcellularLocation>
</comment>
<evidence type="ECO:0000313" key="9">
    <source>
        <dbReference type="EMBL" id="QJA22614.1"/>
    </source>
</evidence>
<keyword evidence="5" id="KW-0547">Nucleotide-binding</keyword>
<protein>
    <submittedName>
        <fullName evidence="9">Amino acid ABC transporter ATP-binding protein</fullName>
    </submittedName>
</protein>
<accession>A0ABX6L8S1</accession>
<dbReference type="Pfam" id="PF00005">
    <property type="entry name" value="ABC_tran"/>
    <property type="match status" value="1"/>
</dbReference>
<evidence type="ECO:0000256" key="1">
    <source>
        <dbReference type="ARBA" id="ARBA00004417"/>
    </source>
</evidence>
<dbReference type="GeneID" id="90765582"/>
<evidence type="ECO:0000256" key="7">
    <source>
        <dbReference type="ARBA" id="ARBA00023136"/>
    </source>
</evidence>
<proteinExistence type="inferred from homology"/>
<dbReference type="InterPro" id="IPR050086">
    <property type="entry name" value="MetN_ABC_transporter-like"/>
</dbReference>
<dbReference type="PIRSF" id="PIRSF039085">
    <property type="entry name" value="ABC_ATPase_HisP"/>
    <property type="match status" value="1"/>
</dbReference>
<reference evidence="9 10" key="1">
    <citation type="submission" date="2019-04" db="EMBL/GenBank/DDBJ databases">
        <title>Whole Genome Sequencing of Pectobacterium punjabense SS95.</title>
        <authorList>
            <person name="Sarfraz S."/>
            <person name="Oulghazi S."/>
            <person name="Roques C."/>
            <person name="Vandecasteele C."/>
            <person name="Faure D."/>
        </authorList>
    </citation>
    <scope>NUCLEOTIDE SEQUENCE [LARGE SCALE GENOMIC DNA]</scope>
    <source>
        <strain evidence="9 10">SS95</strain>
    </source>
</reference>
<feature type="domain" description="ABC transporter" evidence="8">
    <location>
        <begin position="9"/>
        <end position="251"/>
    </location>
</feature>
<evidence type="ECO:0000256" key="3">
    <source>
        <dbReference type="ARBA" id="ARBA00022448"/>
    </source>
</evidence>
<evidence type="ECO:0000259" key="8">
    <source>
        <dbReference type="PROSITE" id="PS50893"/>
    </source>
</evidence>
<keyword evidence="4" id="KW-1003">Cell membrane</keyword>